<dbReference type="Proteomes" id="UP000239800">
    <property type="component" value="Unassembled WGS sequence"/>
</dbReference>
<evidence type="ECO:0000313" key="2">
    <source>
        <dbReference type="EMBL" id="PQB05793.1"/>
    </source>
</evidence>
<accession>A0A2S7KTD0</accession>
<comment type="caution">
    <text evidence="2">The sequence shown here is derived from an EMBL/GenBank/DDBJ whole genome shotgun (WGS) entry which is preliminary data.</text>
</comment>
<keyword evidence="3" id="KW-1185">Reference proteome</keyword>
<sequence length="174" mass="20046">MKSYFDFSSKSQTYLVGCSSQEIESLLNSELQRKWKHKQHNISGKKLSPSQYLIHLKFSGVFSNLYMGPVDRLRLLFEDNSSKDQTRINLTSKYGISLKYQFMFSMIVLLLGLTLFGFVLKEGTITGSLGVLIIPAFGFFYGLILMFWREQERTKLISSFDELLVENGIEVKKL</sequence>
<keyword evidence="1" id="KW-0812">Transmembrane</keyword>
<organism evidence="2 3">
    <name type="scientific">Aureitalea marina</name>
    <dbReference type="NCBI Taxonomy" id="930804"/>
    <lineage>
        <taxon>Bacteria</taxon>
        <taxon>Pseudomonadati</taxon>
        <taxon>Bacteroidota</taxon>
        <taxon>Flavobacteriia</taxon>
        <taxon>Flavobacteriales</taxon>
        <taxon>Flavobacteriaceae</taxon>
        <taxon>Aureitalea</taxon>
    </lineage>
</organism>
<feature type="transmembrane region" description="Helical" evidence="1">
    <location>
        <begin position="126"/>
        <end position="148"/>
    </location>
</feature>
<evidence type="ECO:0000313" key="3">
    <source>
        <dbReference type="Proteomes" id="UP000239800"/>
    </source>
</evidence>
<keyword evidence="1" id="KW-1133">Transmembrane helix</keyword>
<gene>
    <name evidence="2" type="ORF">BST85_13480</name>
</gene>
<protein>
    <submittedName>
        <fullName evidence="2">Uncharacterized protein</fullName>
    </submittedName>
</protein>
<name>A0A2S7KTD0_9FLAO</name>
<dbReference type="AlphaFoldDB" id="A0A2S7KTD0"/>
<keyword evidence="1" id="KW-0472">Membrane</keyword>
<dbReference type="RefSeq" id="WP_104813743.1">
    <property type="nucleotide sequence ID" value="NZ_MQUB01000001.1"/>
</dbReference>
<reference evidence="2 3" key="1">
    <citation type="submission" date="2016-11" db="EMBL/GenBank/DDBJ databases">
        <title>Trade-off between light-utilization and light-protection in marine flavobacteria.</title>
        <authorList>
            <person name="Kumagai Y."/>
        </authorList>
    </citation>
    <scope>NUCLEOTIDE SEQUENCE [LARGE SCALE GENOMIC DNA]</scope>
    <source>
        <strain evidence="2 3">NBRC 107741</strain>
    </source>
</reference>
<dbReference type="EMBL" id="MQUB01000001">
    <property type="protein sequence ID" value="PQB05793.1"/>
    <property type="molecule type" value="Genomic_DNA"/>
</dbReference>
<feature type="transmembrane region" description="Helical" evidence="1">
    <location>
        <begin position="102"/>
        <end position="120"/>
    </location>
</feature>
<proteinExistence type="predicted"/>
<evidence type="ECO:0000256" key="1">
    <source>
        <dbReference type="SAM" id="Phobius"/>
    </source>
</evidence>